<keyword evidence="2" id="KW-1185">Reference proteome</keyword>
<gene>
    <name evidence="1" type="ORF">K4L44_08210</name>
</gene>
<organism evidence="1 2">
    <name type="scientific">Halosquirtibacter laminarini</name>
    <dbReference type="NCBI Taxonomy" id="3374600"/>
    <lineage>
        <taxon>Bacteria</taxon>
        <taxon>Pseudomonadati</taxon>
        <taxon>Bacteroidota</taxon>
        <taxon>Bacteroidia</taxon>
        <taxon>Marinilabiliales</taxon>
        <taxon>Prolixibacteraceae</taxon>
        <taxon>Halosquirtibacter</taxon>
    </lineage>
</organism>
<name>A0AC61NPS3_9BACT</name>
<sequence>MQNSSKLQLFTICLLILMTGCSSELEEPIDTEGIMVMANATYPVVLHKDIAYGFGLTQKSMSSKERIEKPLLLDIYTPENKETKRPLFIFIHGGGFKGGSKDAITIKNLADYFTSRGWVFVSPSYRLQNDFGTVPQEWKDTALQINQDTVSQFNAMYTAVRDTKAACRWVMSNANSYGIDTNNISIGGSSAGAITAIAVAISEQEDFRDELSIAQDPTLKKTHLDQSIHFGSIIDLWGSSIALGAHEMVYQTERFDVQDPPLFIFHGTKDLTVPFIGAQSLKKRYTELNIPYAFYPIEGGGHGVWNTTYEGKTLEELAFQFIVEQHNLKVK</sequence>
<dbReference type="EMBL" id="CP081303">
    <property type="protein sequence ID" value="QZE15800.1"/>
    <property type="molecule type" value="Genomic_DNA"/>
</dbReference>
<evidence type="ECO:0000313" key="1">
    <source>
        <dbReference type="EMBL" id="QZE15800.1"/>
    </source>
</evidence>
<accession>A0AC61NPS3</accession>
<proteinExistence type="predicted"/>
<evidence type="ECO:0000313" key="2">
    <source>
        <dbReference type="Proteomes" id="UP000826212"/>
    </source>
</evidence>
<keyword evidence="1" id="KW-0378">Hydrolase</keyword>
<protein>
    <submittedName>
        <fullName evidence="1">Alpha/beta hydrolase</fullName>
    </submittedName>
</protein>
<reference evidence="1" key="1">
    <citation type="submission" date="2021-08" db="EMBL/GenBank/DDBJ databases">
        <title>Novel anaerobic bacterium isolated from sea squirt in East Sea, Republic of Korea.</title>
        <authorList>
            <person name="Nguyen T.H."/>
            <person name="Li Z."/>
            <person name="Lee Y.-J."/>
            <person name="Ko J."/>
            <person name="Kim S.-G."/>
        </authorList>
    </citation>
    <scope>NUCLEOTIDE SEQUENCE</scope>
    <source>
        <strain evidence="1">KCTC 25031</strain>
    </source>
</reference>
<dbReference type="Proteomes" id="UP000826212">
    <property type="component" value="Chromosome"/>
</dbReference>